<sequence>MHIITNPSTGEGRNVSFETNASYVSFTNDNNSTTFNNSTFISNHEQLPWYMGQYTTPVTAVLEAYVLISFLIFFVMFMLCVHRHGCCHIFHRRRRRHRQRAVRYQQQMRVRAWEEEQANRIHDDDEEDEEIDGHEVDSLDTENGDRVQEIQRLERALRSAGIA</sequence>
<feature type="compositionally biased region" description="Basic and acidic residues" evidence="1">
    <location>
        <begin position="133"/>
        <end position="145"/>
    </location>
</feature>
<organism evidence="3">
    <name type="scientific">Aureobasidium pullulans</name>
    <name type="common">Black yeast</name>
    <name type="synonym">Pullularia pullulans</name>
    <dbReference type="NCBI Taxonomy" id="5580"/>
    <lineage>
        <taxon>Eukaryota</taxon>
        <taxon>Fungi</taxon>
        <taxon>Dikarya</taxon>
        <taxon>Ascomycota</taxon>
        <taxon>Pezizomycotina</taxon>
        <taxon>Dothideomycetes</taxon>
        <taxon>Dothideomycetidae</taxon>
        <taxon>Dothideales</taxon>
        <taxon>Saccotheciaceae</taxon>
        <taxon>Aureobasidium</taxon>
    </lineage>
</organism>
<feature type="region of interest" description="Disordered" evidence="1">
    <location>
        <begin position="115"/>
        <end position="145"/>
    </location>
</feature>
<reference evidence="3" key="1">
    <citation type="submission" date="2018-10" db="EMBL/GenBank/DDBJ databases">
        <title>Fifty Aureobasidium pullulans genomes reveal a recombining polyextremotolerant generalist.</title>
        <authorList>
            <person name="Gostincar C."/>
            <person name="Turk M."/>
            <person name="Zajc J."/>
            <person name="Gunde-Cimerman N."/>
        </authorList>
    </citation>
    <scope>NUCLEOTIDE SEQUENCE [LARGE SCALE GENOMIC DNA]</scope>
    <source>
        <strain evidence="3">EXF-10085</strain>
    </source>
</reference>
<accession>A0A4S9C8F7</accession>
<comment type="caution">
    <text evidence="3">The sequence shown here is derived from an EMBL/GenBank/DDBJ whole genome shotgun (WGS) entry which is preliminary data.</text>
</comment>
<evidence type="ECO:0000313" key="3">
    <source>
        <dbReference type="EMBL" id="THX02845.1"/>
    </source>
</evidence>
<keyword evidence="2" id="KW-0472">Membrane</keyword>
<dbReference type="EMBL" id="QZAS01000036">
    <property type="protein sequence ID" value="THX02845.1"/>
    <property type="molecule type" value="Genomic_DNA"/>
</dbReference>
<gene>
    <name evidence="3" type="ORF">D6D13_08075</name>
</gene>
<evidence type="ECO:0000256" key="1">
    <source>
        <dbReference type="SAM" id="MobiDB-lite"/>
    </source>
</evidence>
<keyword evidence="2" id="KW-1133">Transmembrane helix</keyword>
<proteinExistence type="predicted"/>
<feature type="transmembrane region" description="Helical" evidence="2">
    <location>
        <begin position="64"/>
        <end position="90"/>
    </location>
</feature>
<evidence type="ECO:0000256" key="2">
    <source>
        <dbReference type="SAM" id="Phobius"/>
    </source>
</evidence>
<protein>
    <submittedName>
        <fullName evidence="3">Uncharacterized protein</fullName>
    </submittedName>
</protein>
<keyword evidence="2" id="KW-0812">Transmembrane</keyword>
<name>A0A4S9C8F7_AURPU</name>
<dbReference type="AlphaFoldDB" id="A0A4S9C8F7"/>